<dbReference type="InterPro" id="IPR013783">
    <property type="entry name" value="Ig-like_fold"/>
</dbReference>
<accession>A0ABW7Z9M5</accession>
<keyword evidence="3" id="KW-1185">Reference proteome</keyword>
<sequence length="169" mass="17529">MEVLFTLPGDHGPVSVVGDFNGWDPYAHPMRLGDDGRYSVTIAIPQGEAFAFRYLADGGRWFDDDHADEYDHRGAIFRVAVPAMPKAAAARNGAARNGAARNGAARNGAARSTSAKNGASRTAVSKAAASKSAVAKAAMPKAAMPKAAEAKAAAPRTPKRPAARADVKA</sequence>
<dbReference type="EMBL" id="JBITGY010000016">
    <property type="protein sequence ID" value="MFI6504878.1"/>
    <property type="molecule type" value="Genomic_DNA"/>
</dbReference>
<feature type="compositionally biased region" description="Low complexity" evidence="1">
    <location>
        <begin position="119"/>
        <end position="156"/>
    </location>
</feature>
<gene>
    <name evidence="2" type="ORF">ACIBG2_46360</name>
</gene>
<feature type="region of interest" description="Disordered" evidence="1">
    <location>
        <begin position="88"/>
        <end position="169"/>
    </location>
</feature>
<evidence type="ECO:0000313" key="2">
    <source>
        <dbReference type="EMBL" id="MFI6504878.1"/>
    </source>
</evidence>
<dbReference type="CDD" id="cd07184">
    <property type="entry name" value="E_set_Isoamylase_like_N"/>
    <property type="match status" value="1"/>
</dbReference>
<organism evidence="2 3">
    <name type="scientific">Nonomuraea typhae</name>
    <dbReference type="NCBI Taxonomy" id="2603600"/>
    <lineage>
        <taxon>Bacteria</taxon>
        <taxon>Bacillati</taxon>
        <taxon>Actinomycetota</taxon>
        <taxon>Actinomycetes</taxon>
        <taxon>Streptosporangiales</taxon>
        <taxon>Streptosporangiaceae</taxon>
        <taxon>Nonomuraea</taxon>
    </lineage>
</organism>
<protein>
    <submittedName>
        <fullName evidence="2">Isoamylase early set domain-containing protein</fullName>
    </submittedName>
</protein>
<feature type="compositionally biased region" description="Low complexity" evidence="1">
    <location>
        <begin position="88"/>
        <end position="111"/>
    </location>
</feature>
<reference evidence="2 3" key="1">
    <citation type="submission" date="2024-10" db="EMBL/GenBank/DDBJ databases">
        <title>The Natural Products Discovery Center: Release of the First 8490 Sequenced Strains for Exploring Actinobacteria Biosynthetic Diversity.</title>
        <authorList>
            <person name="Kalkreuter E."/>
            <person name="Kautsar S.A."/>
            <person name="Yang D."/>
            <person name="Bader C.D."/>
            <person name="Teijaro C.N."/>
            <person name="Fluegel L."/>
            <person name="Davis C.M."/>
            <person name="Simpson J.R."/>
            <person name="Lauterbach L."/>
            <person name="Steele A.D."/>
            <person name="Gui C."/>
            <person name="Meng S."/>
            <person name="Li G."/>
            <person name="Viehrig K."/>
            <person name="Ye F."/>
            <person name="Su P."/>
            <person name="Kiefer A.F."/>
            <person name="Nichols A."/>
            <person name="Cepeda A.J."/>
            <person name="Yan W."/>
            <person name="Fan B."/>
            <person name="Jiang Y."/>
            <person name="Adhikari A."/>
            <person name="Zheng C.-J."/>
            <person name="Schuster L."/>
            <person name="Cowan T.M."/>
            <person name="Smanski M.J."/>
            <person name="Chevrette M.G."/>
            <person name="De Carvalho L.P.S."/>
            <person name="Shen B."/>
        </authorList>
    </citation>
    <scope>NUCLEOTIDE SEQUENCE [LARGE SCALE GENOMIC DNA]</scope>
    <source>
        <strain evidence="2 3">NPDC050545</strain>
    </source>
</reference>
<dbReference type="SUPFAM" id="SSF81296">
    <property type="entry name" value="E set domains"/>
    <property type="match status" value="1"/>
</dbReference>
<evidence type="ECO:0000313" key="3">
    <source>
        <dbReference type="Proteomes" id="UP001612741"/>
    </source>
</evidence>
<comment type="caution">
    <text evidence="2">The sequence shown here is derived from an EMBL/GenBank/DDBJ whole genome shotgun (WGS) entry which is preliminary data.</text>
</comment>
<dbReference type="InterPro" id="IPR014756">
    <property type="entry name" value="Ig_E-set"/>
</dbReference>
<dbReference type="Proteomes" id="UP001612741">
    <property type="component" value="Unassembled WGS sequence"/>
</dbReference>
<dbReference type="RefSeq" id="WP_397090815.1">
    <property type="nucleotide sequence ID" value="NZ_JBITGY010000016.1"/>
</dbReference>
<dbReference type="Gene3D" id="2.60.40.10">
    <property type="entry name" value="Immunoglobulins"/>
    <property type="match status" value="1"/>
</dbReference>
<name>A0ABW7Z9M5_9ACTN</name>
<proteinExistence type="predicted"/>
<evidence type="ECO:0000256" key="1">
    <source>
        <dbReference type="SAM" id="MobiDB-lite"/>
    </source>
</evidence>